<name>G7YII2_CLOSI</name>
<keyword evidence="5" id="KW-1185">Reference proteome</keyword>
<feature type="domain" description="Ig-like" evidence="3">
    <location>
        <begin position="1566"/>
        <end position="1674"/>
    </location>
</feature>
<feature type="transmembrane region" description="Helical" evidence="2">
    <location>
        <begin position="1984"/>
        <end position="2002"/>
    </location>
</feature>
<feature type="region of interest" description="Disordered" evidence="1">
    <location>
        <begin position="1163"/>
        <end position="1190"/>
    </location>
</feature>
<keyword evidence="2" id="KW-1133">Transmembrane helix</keyword>
<keyword evidence="2" id="KW-0812">Transmembrane</keyword>
<sequence length="2021" mass="223536">MQIIQAIADPVTHASAEYRKNLTNILNPRNSTDLLPNVAAFTDCRNCFPRFENSELRIRRGELFDAICQAADAQRVSIRLRPKLLISIPHSHLYSGTNLGITCVAKLPDIWDEETTMASITVCSTDLNRTSALNTSETNIQVLMNACAKVLKTKETDGKERPSEISVAASYQLTEDEPNPILMCYQRQGESTPHVGSVLHSKWWYKTLGTALSTSLCATHSISGNSVYELMSDRCIILKELSRNVLRLNMVTFRQTVIFDATGYTSLTLKVLEPFVDNLKLKVLEWPQSSSAAALFLCDFEGFAVNVELILLFRPNRKSGEYRILGGGEPIMGSTIKNKRREIVWHQVAKNTKSAEFHCLLRTKRPENRGQRKLMQLPQPSAYVHISPALSGLITTDDCPNAPTIGSQPAFSDQDLAQGARLDVSCTATVSTKNLPLKLYYLTPTFSIILCTSNGPSSELITDLFPEREVDCFTVTHTDIDCTVRGSSEDVDMAFYPRQCYFRREVVGGSLIRRIQFSVAQLHREDFGAHVFCETVSFTPGDTRIPQLRAWLSSSVNIVRFTMAPQIAKLYFNEDSQTWVCVAMGYPLPKKAGMSLRRSSTVQLGRQLGLYVTDVNSTQPQLLHQKLLPRSTEVNSTYVTQMHFNPPFPLPGGLRNGTAVIRCAIGDAYRDFTTHISVGLQHDEPIVQQPARGAAGSGVFHDCTVVVEAQTYIRQVSLHRVTETEWLRYDIAVAVYQSSTSRTMDALTEQQNPIIVALTNEKLLIQFDFGPKLGFGNLEDSQPSCFLLMAWQLGTERVLRLNDDDDDGVFSTSKISYGSVPLQDGDNGVFTTFSLDSNPPNRPNSLRVSSLRDELIGVGSHKLKRDVFQMDGDRLIPPVAGWRRCKIWLPTDVSGDLVVSLYPDCLNEYLEEFDSDQYYCGAQTVNSTTLRTDPHVQLVLGRAKQVSFGYRQPDVDPIWKHGAKSLAVAKPIHYRCVAWTTDPSDRTVPNFEVLLSPSERADPNLNLTELSNPKGVVLRIIDQHRPVAKAGPLEHFSYRFMNGSVIQNVTISGLKAECAPPVVVWRPRDLRSYPLKSNITCRADKHCSQMKVKWDWIAGPIPPLSLASDSTNAGNISKDGTLFLNRLPRGGDYVFRCTVYCTCENEETSNTAQISIYIESELDMEQEEDRSEETAGFREPEGEISVRESESERELHKISEILSDPAAGLDLLGSKEKQLLKEKLSSLLDRSGGKSPLSPTHEWELRNQLESLIPRLDGQPSDSPGGNRLLGQLLDELAVAEGGILPEAREAIAPTETDSASEAESSILLKAIKKLLDKKKASGELMSDPLAKYGEYREMKEIQGISEPEQIPSFRFYPDEIRRTPTGRLDVAQMEAISGAPHVPGSGAPSISSRIPAGLGELCPGMVDLTDRRDSTIISDMVGAKRFGDRGTDEIQANLRAFGGLIGLDGLSGAGGIPGIATGQPRGPLGAASQDAVMDILSGGRLGIAGVPGGAGGLSRGQLLLYGQGGRQRPIESSWLNPFGLQKQQLTQSTLDAVKGVAVRDQKAKYSEVIIDPGLIRLPGLATFRCPTVQGRTRRGYSPNTVTWFRSSGMNILDSSDTEGILRFSLSVHNVAPISRRFQQSMRAYIYPPHKWMEAHTLDLVRLEPNDAGFYTCVTSMKSVRNRPSEFNITKSSRNPLCLTSPVSQPILTLTPLSSINRTNNSDDSEKGCFLDRDVILATCEGNAYRLFCEQPDLIANGYRLVTTNFSVQLHIRSPKGGYSTFSIPSAMATLTPLTVPIAAGVFTSTQQWTFEMLPEYHEAYVTCTVQPELVQPGVSSPVYWDWLEWEFRKNLKERLVRRSKPVKICSVFGEEVPEIHPNPKGVAPNRLEIVAVRPGEVLTCSVKSGNTPPMLNVSTILPNALYSFEQQPLNKLDVMLDSRRSVSDWVTRTNSRTTQVIIPSSGSLDRIYFCVCGKGNRNITKSFILSIQTQSDASFGGQLTIWSGVVICVVVLLRITLGLAKLVRRIFAYGSVIAVR</sequence>
<organism evidence="4 5">
    <name type="scientific">Clonorchis sinensis</name>
    <name type="common">Chinese liver fluke</name>
    <dbReference type="NCBI Taxonomy" id="79923"/>
    <lineage>
        <taxon>Eukaryota</taxon>
        <taxon>Metazoa</taxon>
        <taxon>Spiralia</taxon>
        <taxon>Lophotrochozoa</taxon>
        <taxon>Platyhelminthes</taxon>
        <taxon>Trematoda</taxon>
        <taxon>Digenea</taxon>
        <taxon>Opisthorchiida</taxon>
        <taxon>Opisthorchiata</taxon>
        <taxon>Opisthorchiidae</taxon>
        <taxon>Clonorchis</taxon>
    </lineage>
</organism>
<dbReference type="PROSITE" id="PS50835">
    <property type="entry name" value="IG_LIKE"/>
    <property type="match status" value="1"/>
</dbReference>
<evidence type="ECO:0000256" key="1">
    <source>
        <dbReference type="SAM" id="MobiDB-lite"/>
    </source>
</evidence>
<evidence type="ECO:0000256" key="2">
    <source>
        <dbReference type="SAM" id="Phobius"/>
    </source>
</evidence>
<protein>
    <recommendedName>
        <fullName evidence="3">Ig-like domain-containing protein</fullName>
    </recommendedName>
</protein>
<evidence type="ECO:0000313" key="5">
    <source>
        <dbReference type="Proteomes" id="UP000008909"/>
    </source>
</evidence>
<dbReference type="EMBL" id="DF143349">
    <property type="protein sequence ID" value="GAA52765.1"/>
    <property type="molecule type" value="Genomic_DNA"/>
</dbReference>
<gene>
    <name evidence="4" type="ORF">CLF_108777</name>
</gene>
<dbReference type="Proteomes" id="UP000008909">
    <property type="component" value="Unassembled WGS sequence"/>
</dbReference>
<evidence type="ECO:0000313" key="4">
    <source>
        <dbReference type="EMBL" id="GAA52765.1"/>
    </source>
</evidence>
<reference evidence="4" key="1">
    <citation type="journal article" date="2011" name="Genome Biol.">
        <title>The draft genome of the carcinogenic human liver fluke Clonorchis sinensis.</title>
        <authorList>
            <person name="Wang X."/>
            <person name="Chen W."/>
            <person name="Huang Y."/>
            <person name="Sun J."/>
            <person name="Men J."/>
            <person name="Liu H."/>
            <person name="Luo F."/>
            <person name="Guo L."/>
            <person name="Lv X."/>
            <person name="Deng C."/>
            <person name="Zhou C."/>
            <person name="Fan Y."/>
            <person name="Li X."/>
            <person name="Huang L."/>
            <person name="Hu Y."/>
            <person name="Liang C."/>
            <person name="Hu X."/>
            <person name="Xu J."/>
            <person name="Yu X."/>
        </authorList>
    </citation>
    <scope>NUCLEOTIDE SEQUENCE [LARGE SCALE GENOMIC DNA]</scope>
    <source>
        <strain evidence="4">Henan</strain>
    </source>
</reference>
<reference key="2">
    <citation type="submission" date="2011-10" db="EMBL/GenBank/DDBJ databases">
        <title>The genome and transcriptome sequence of Clonorchis sinensis provide insights into the carcinogenic liver fluke.</title>
        <authorList>
            <person name="Wang X."/>
            <person name="Huang Y."/>
            <person name="Chen W."/>
            <person name="Liu H."/>
            <person name="Guo L."/>
            <person name="Chen Y."/>
            <person name="Luo F."/>
            <person name="Zhou W."/>
            <person name="Sun J."/>
            <person name="Mao Q."/>
            <person name="Liang P."/>
            <person name="Zhou C."/>
            <person name="Tian Y."/>
            <person name="Men J."/>
            <person name="Lv X."/>
            <person name="Huang L."/>
            <person name="Zhou J."/>
            <person name="Hu Y."/>
            <person name="Li R."/>
            <person name="Zhang F."/>
            <person name="Lei H."/>
            <person name="Li X."/>
            <person name="Hu X."/>
            <person name="Liang C."/>
            <person name="Xu J."/>
            <person name="Wu Z."/>
            <person name="Yu X."/>
        </authorList>
    </citation>
    <scope>NUCLEOTIDE SEQUENCE</scope>
    <source>
        <strain>Henan</strain>
    </source>
</reference>
<feature type="compositionally biased region" description="Basic and acidic residues" evidence="1">
    <location>
        <begin position="1172"/>
        <end position="1190"/>
    </location>
</feature>
<accession>G7YII2</accession>
<keyword evidence="2" id="KW-0472">Membrane</keyword>
<evidence type="ECO:0000259" key="3">
    <source>
        <dbReference type="PROSITE" id="PS50835"/>
    </source>
</evidence>
<proteinExistence type="predicted"/>
<dbReference type="InterPro" id="IPR007110">
    <property type="entry name" value="Ig-like_dom"/>
</dbReference>